<dbReference type="Proteomes" id="UP000773850">
    <property type="component" value="Unassembled WGS sequence"/>
</dbReference>
<sequence length="55" mass="6111">MDAPALLRHRSIRRTKAAFGGHGAALLRRCSGRFFGGRRGVVFRQTANNTNKRIS</sequence>
<proteinExistence type="predicted"/>
<protein>
    <submittedName>
        <fullName evidence="1">Uncharacterized protein</fullName>
    </submittedName>
</protein>
<comment type="caution">
    <text evidence="1">The sequence shown here is derived from an EMBL/GenBank/DDBJ whole genome shotgun (WGS) entry which is preliminary data.</text>
</comment>
<name>A0ABQ7HH08_GEOSE</name>
<dbReference type="EMBL" id="LUCS01000018">
    <property type="protein sequence ID" value="KAF6511502.1"/>
    <property type="molecule type" value="Genomic_DNA"/>
</dbReference>
<reference evidence="1 2" key="1">
    <citation type="submission" date="2016-03" db="EMBL/GenBank/DDBJ databases">
        <title>Spore heat resistance.</title>
        <authorList>
            <person name="Boekhorst J."/>
            <person name="Berendsen E.M."/>
            <person name="Wells-Bennik M.H."/>
            <person name="Kuipers O.P."/>
        </authorList>
    </citation>
    <scope>NUCLEOTIDE SEQUENCE [LARGE SCALE GENOMIC DNA]</scope>
    <source>
        <strain evidence="1 2">GS8</strain>
    </source>
</reference>
<keyword evidence="2" id="KW-1185">Reference proteome</keyword>
<evidence type="ECO:0000313" key="1">
    <source>
        <dbReference type="EMBL" id="KAF6511502.1"/>
    </source>
</evidence>
<organism evidence="1 2">
    <name type="scientific">Geobacillus stearothermophilus</name>
    <name type="common">Bacillus stearothermophilus</name>
    <dbReference type="NCBI Taxonomy" id="1422"/>
    <lineage>
        <taxon>Bacteria</taxon>
        <taxon>Bacillati</taxon>
        <taxon>Bacillota</taxon>
        <taxon>Bacilli</taxon>
        <taxon>Bacillales</taxon>
        <taxon>Anoxybacillaceae</taxon>
        <taxon>Geobacillus</taxon>
    </lineage>
</organism>
<accession>A0ABQ7HH08</accession>
<gene>
    <name evidence="1" type="ORF">GS8_1078</name>
</gene>
<evidence type="ECO:0000313" key="2">
    <source>
        <dbReference type="Proteomes" id="UP000773850"/>
    </source>
</evidence>